<dbReference type="InterPro" id="IPR029058">
    <property type="entry name" value="AB_hydrolase_fold"/>
</dbReference>
<accession>A0A0W0G300</accession>
<comment type="caution">
    <text evidence="1">The sequence shown here is derived from an EMBL/GenBank/DDBJ whole genome shotgun (WGS) entry which is preliminary data.</text>
</comment>
<dbReference type="EMBL" id="LATX01001263">
    <property type="protein sequence ID" value="KTB42982.1"/>
    <property type="molecule type" value="Genomic_DNA"/>
</dbReference>
<dbReference type="Gene3D" id="3.40.50.1820">
    <property type="entry name" value="alpha/beta hydrolase"/>
    <property type="match status" value="1"/>
</dbReference>
<protein>
    <recommendedName>
        <fullName evidence="3">Epoxide hydrolase</fullName>
    </recommendedName>
</protein>
<dbReference type="SUPFAM" id="SSF53474">
    <property type="entry name" value="alpha/beta-Hydrolases"/>
    <property type="match status" value="1"/>
</dbReference>
<dbReference type="Proteomes" id="UP000054988">
    <property type="component" value="Unassembled WGS sequence"/>
</dbReference>
<dbReference type="eggNOG" id="KOG4178">
    <property type="taxonomic scope" value="Eukaryota"/>
</dbReference>
<gene>
    <name evidence="1" type="ORF">WG66_4431</name>
</gene>
<reference evidence="1 2" key="1">
    <citation type="submission" date="2015-12" db="EMBL/GenBank/DDBJ databases">
        <title>Draft genome sequence of Moniliophthora roreri, the causal agent of frosty pod rot of cacao.</title>
        <authorList>
            <person name="Aime M.C."/>
            <person name="Diaz-Valderrama J.R."/>
            <person name="Kijpornyongpan T."/>
            <person name="Phillips-Mora W."/>
        </authorList>
    </citation>
    <scope>NUCLEOTIDE SEQUENCE [LARGE SCALE GENOMIC DNA]</scope>
    <source>
        <strain evidence="1 2">MCA 2952</strain>
    </source>
</reference>
<evidence type="ECO:0008006" key="3">
    <source>
        <dbReference type="Google" id="ProtNLM"/>
    </source>
</evidence>
<evidence type="ECO:0000313" key="2">
    <source>
        <dbReference type="Proteomes" id="UP000054988"/>
    </source>
</evidence>
<evidence type="ECO:0000313" key="1">
    <source>
        <dbReference type="EMBL" id="KTB42982.1"/>
    </source>
</evidence>
<organism evidence="1 2">
    <name type="scientific">Moniliophthora roreri</name>
    <name type="common">Frosty pod rot fungus</name>
    <name type="synonym">Monilia roreri</name>
    <dbReference type="NCBI Taxonomy" id="221103"/>
    <lineage>
        <taxon>Eukaryota</taxon>
        <taxon>Fungi</taxon>
        <taxon>Dikarya</taxon>
        <taxon>Basidiomycota</taxon>
        <taxon>Agaricomycotina</taxon>
        <taxon>Agaricomycetes</taxon>
        <taxon>Agaricomycetidae</taxon>
        <taxon>Agaricales</taxon>
        <taxon>Marasmiineae</taxon>
        <taxon>Marasmiaceae</taxon>
        <taxon>Moniliophthora</taxon>
    </lineage>
</organism>
<proteinExistence type="predicted"/>
<name>A0A0W0G300_MONRR</name>
<dbReference type="AlphaFoldDB" id="A0A0W0G300"/>
<sequence>MLLVFCTAAAKWPKIIPLHARSSDLGRAVSAGLCAMLIRKIRPLLIRAGGRGNFSIHRKGWGQNSTIYFKPKGYGIIVLDMLGYGSIKKPTNLVGYKPSLIVKDILDILDAKKVEKAVFIGRAQVQLLASFNTTLERVIAFGIFAVGYQAPSADLNWNTIQQNDQRENGIGLFGYWGFSAEEGAEKMIEGNFGKFMNLVNPERAKQWISDFIPLGAHKAYLTSKKRPSAPLPTAEELQKQFNEPRKGGLASPLSWYKVMTSGIGPEDDKGVPPQNVTTSIPAFFGAALEDYVALAALAITATQKLCYNLGTVA</sequence>